<dbReference type="STRING" id="51028.A0A0N4V4X8"/>
<feature type="signal peptide" evidence="1">
    <location>
        <begin position="1"/>
        <end position="25"/>
    </location>
</feature>
<reference evidence="4" key="1">
    <citation type="submission" date="2017-02" db="UniProtKB">
        <authorList>
            <consortium name="WormBaseParasite"/>
        </authorList>
    </citation>
    <scope>IDENTIFICATION</scope>
</reference>
<evidence type="ECO:0000313" key="2">
    <source>
        <dbReference type="EMBL" id="VDD90133.1"/>
    </source>
</evidence>
<dbReference type="AlphaFoldDB" id="A0A0N4V4X8"/>
<dbReference type="EMBL" id="UXUI01007993">
    <property type="protein sequence ID" value="VDD90133.1"/>
    <property type="molecule type" value="Genomic_DNA"/>
</dbReference>
<dbReference type="WBParaSite" id="EVEC_0000523101-mRNA-1">
    <property type="protein sequence ID" value="EVEC_0000523101-mRNA-1"/>
    <property type="gene ID" value="EVEC_0000523101"/>
</dbReference>
<proteinExistence type="predicted"/>
<reference evidence="2 3" key="2">
    <citation type="submission" date="2018-10" db="EMBL/GenBank/DDBJ databases">
        <authorList>
            <consortium name="Pathogen Informatics"/>
        </authorList>
    </citation>
    <scope>NUCLEOTIDE SEQUENCE [LARGE SCALE GENOMIC DNA]</scope>
</reference>
<organism evidence="4">
    <name type="scientific">Enterobius vermicularis</name>
    <name type="common">Human pinworm</name>
    <dbReference type="NCBI Taxonomy" id="51028"/>
    <lineage>
        <taxon>Eukaryota</taxon>
        <taxon>Metazoa</taxon>
        <taxon>Ecdysozoa</taxon>
        <taxon>Nematoda</taxon>
        <taxon>Chromadorea</taxon>
        <taxon>Rhabditida</taxon>
        <taxon>Spirurina</taxon>
        <taxon>Oxyuridomorpha</taxon>
        <taxon>Oxyuroidea</taxon>
        <taxon>Oxyuridae</taxon>
        <taxon>Enterobius</taxon>
    </lineage>
</organism>
<protein>
    <submittedName>
        <fullName evidence="4">Secreted protein</fullName>
    </submittedName>
</protein>
<feature type="chain" id="PRO_5043122668" evidence="1">
    <location>
        <begin position="26"/>
        <end position="211"/>
    </location>
</feature>
<accession>A0A0N4V4X8</accession>
<evidence type="ECO:0000313" key="4">
    <source>
        <dbReference type="WBParaSite" id="EVEC_0000523101-mRNA-1"/>
    </source>
</evidence>
<dbReference type="OrthoDB" id="5852087at2759"/>
<sequence length="211" mass="24736">ISSSLWFCFFFFFFFAVYFFTNVHAAGCPERVFLGCVLRLRAHRVPFERNILAVVFKVDSEAKLKRTCSSYSNIMPCFRDKINDCGDDKQRRLLNEVGKMIMFLCSPFSLDRQRRLLRYSGCIGDILKRPATTGCDLSDYHYGKQFLDCRRFCSTRPTDFICMMKTWISEQNICTVREIEKRCSKDAANFYVDMQTIVFEPLFPVICEYDG</sequence>
<gene>
    <name evidence="2" type="ORF">EVEC_LOCUS4884</name>
</gene>
<name>A0A0N4V4X8_ENTVE</name>
<evidence type="ECO:0000313" key="3">
    <source>
        <dbReference type="Proteomes" id="UP000274131"/>
    </source>
</evidence>
<keyword evidence="3" id="KW-1185">Reference proteome</keyword>
<dbReference type="Proteomes" id="UP000274131">
    <property type="component" value="Unassembled WGS sequence"/>
</dbReference>
<keyword evidence="1" id="KW-0732">Signal</keyword>
<evidence type="ECO:0000256" key="1">
    <source>
        <dbReference type="SAM" id="SignalP"/>
    </source>
</evidence>